<dbReference type="EMBL" id="HBEY01033226">
    <property type="protein sequence ID" value="CAD8612485.1"/>
    <property type="molecule type" value="Transcribed_RNA"/>
</dbReference>
<evidence type="ECO:0000256" key="1">
    <source>
        <dbReference type="SAM" id="Phobius"/>
    </source>
</evidence>
<proteinExistence type="predicted"/>
<reference evidence="2" key="1">
    <citation type="submission" date="2021-01" db="EMBL/GenBank/DDBJ databases">
        <authorList>
            <person name="Corre E."/>
            <person name="Pelletier E."/>
            <person name="Niang G."/>
            <person name="Scheremetjew M."/>
            <person name="Finn R."/>
            <person name="Kale V."/>
            <person name="Holt S."/>
            <person name="Cochrane G."/>
            <person name="Meng A."/>
            <person name="Brown T."/>
            <person name="Cohen L."/>
        </authorList>
    </citation>
    <scope>NUCLEOTIDE SEQUENCE</scope>
    <source>
        <strain evidence="2">PLY182g</strain>
    </source>
</reference>
<keyword evidence="1" id="KW-0472">Membrane</keyword>
<keyword evidence="1" id="KW-1133">Transmembrane helix</keyword>
<protein>
    <submittedName>
        <fullName evidence="2">Uncharacterized protein</fullName>
    </submittedName>
</protein>
<gene>
    <name evidence="2" type="ORF">CPEL01642_LOCUS15865</name>
</gene>
<name>A0A7S0LIC2_9EUKA</name>
<feature type="transmembrane region" description="Helical" evidence="1">
    <location>
        <begin position="252"/>
        <end position="277"/>
    </location>
</feature>
<dbReference type="AlphaFoldDB" id="A0A7S0LIC2"/>
<evidence type="ECO:0000313" key="2">
    <source>
        <dbReference type="EMBL" id="CAD8612485.1"/>
    </source>
</evidence>
<organism evidence="2">
    <name type="scientific">Coccolithus braarudii</name>
    <dbReference type="NCBI Taxonomy" id="221442"/>
    <lineage>
        <taxon>Eukaryota</taxon>
        <taxon>Haptista</taxon>
        <taxon>Haptophyta</taxon>
        <taxon>Prymnesiophyceae</taxon>
        <taxon>Coccolithales</taxon>
        <taxon>Coccolithaceae</taxon>
        <taxon>Coccolithus</taxon>
    </lineage>
</organism>
<keyword evidence="1" id="KW-0812">Transmembrane</keyword>
<accession>A0A7S0LIC2</accession>
<sequence>MLARLLQQNATGMDTHLEESQLRRCDGNRCSKIAAVNDQHCWDGASGCYLLSQSSMLGSYRALDLLHVPASAEDRLSDLPSFSLWGVVNPRCWRYVKIRSSLRRGPAIAPSDERLQGLTHAAAQEWAHPIDGRLRRTLRVVVDGRCLPFLLQGMPQRLAQGRMVREALATTVIDGTLERRAFVVQRVIVNGDAAAEALAHTRNHYSSSLNPLVQVPVEADAAGVDAAFSQPSIIAELRAEARQRRRITAWRLISLNVAVLVLNAAMTARGVAVWQLMQQLRVVEWVQRARPHVDTTLHAMRILNWATLPLRLPLKQIRHGRRRLVWVVSRAFNRARSGAWEVSVVQ</sequence>